<dbReference type="RefSeq" id="WP_201157372.1">
    <property type="nucleotide sequence ID" value="NZ_NHSD01000264.1"/>
</dbReference>
<keyword evidence="3" id="KW-0560">Oxidoreductase</keyword>
<evidence type="ECO:0000256" key="2">
    <source>
        <dbReference type="ARBA" id="ARBA00022833"/>
    </source>
</evidence>
<dbReference type="Gene3D" id="3.40.50.720">
    <property type="entry name" value="NAD(P)-binding Rossmann-like Domain"/>
    <property type="match status" value="1"/>
</dbReference>
<dbReference type="InterPro" id="IPR013149">
    <property type="entry name" value="ADH-like_C"/>
</dbReference>
<proteinExistence type="inferred from homology"/>
<sequence length="362" mass="36908">MRSIKAAVCHDFNAPLRVEQVHLRPPGAGEVEVTLEAVAICHSDISYAEGAWGGDLPAVYGHEAAGRITAIGPGVTGWAEGQRVIVTLIRSCGGCASCASGAPVYCRDAPALAPPLTTATGGALKQGLACGAFAEAVVVQPSQLAAVPDDMPAEQACLLACGVVTGLGAAVHTAAVRPGEVVVVIGAGGVGLNAIQGARLAGASRIIAVDMSADKLEAARAFGATDGVLAGDAKPWRAARDAAGGRAADVVLVTVGAIPAYQVAMRYLAPRGRMVMVGMPHSGEVASYEPVVVAAQGQAMVGSLMGEVVLGRDIPWMVDLWRQGRLELAGLISGRWALEHINEAIADTRAGHARRNVILMDG</sequence>
<dbReference type="InterPro" id="IPR020843">
    <property type="entry name" value="ER"/>
</dbReference>
<protein>
    <submittedName>
        <fullName evidence="7">Zinc-binding dehydrogenase</fullName>
    </submittedName>
</protein>
<dbReference type="SUPFAM" id="SSF50129">
    <property type="entry name" value="GroES-like"/>
    <property type="match status" value="1"/>
</dbReference>
<dbReference type="PROSITE" id="PS00059">
    <property type="entry name" value="ADH_ZINC"/>
    <property type="match status" value="1"/>
</dbReference>
<evidence type="ECO:0000313" key="8">
    <source>
        <dbReference type="Proteomes" id="UP000706333"/>
    </source>
</evidence>
<comment type="cofactor">
    <cofactor evidence="5">
        <name>Zn(2+)</name>
        <dbReference type="ChEBI" id="CHEBI:29105"/>
    </cofactor>
</comment>
<evidence type="ECO:0000313" key="7">
    <source>
        <dbReference type="EMBL" id="MBK5927613.1"/>
    </source>
</evidence>
<comment type="similarity">
    <text evidence="5">Belongs to the zinc-containing alcohol dehydrogenase family.</text>
</comment>
<keyword evidence="8" id="KW-1185">Reference proteome</keyword>
<dbReference type="EMBL" id="NHSD01000264">
    <property type="protein sequence ID" value="MBK5927613.1"/>
    <property type="molecule type" value="Genomic_DNA"/>
</dbReference>
<dbReference type="GO" id="GO:0008270">
    <property type="term" value="F:zinc ion binding"/>
    <property type="evidence" value="ECO:0007669"/>
    <property type="project" value="InterPro"/>
</dbReference>
<evidence type="ECO:0000256" key="3">
    <source>
        <dbReference type="ARBA" id="ARBA00023002"/>
    </source>
</evidence>
<accession>A0A934WJK9</accession>
<dbReference type="GO" id="GO:0046294">
    <property type="term" value="P:formaldehyde catabolic process"/>
    <property type="evidence" value="ECO:0007669"/>
    <property type="project" value="TreeGrafter"/>
</dbReference>
<reference evidence="7" key="2">
    <citation type="journal article" date="2020" name="Microorganisms">
        <title>Osmotic Adaptation and Compatible Solute Biosynthesis of Phototrophic Bacteria as Revealed from Genome Analyses.</title>
        <authorList>
            <person name="Imhoff J.F."/>
            <person name="Rahn T."/>
            <person name="Kunzel S."/>
            <person name="Keller A."/>
            <person name="Neulinger S.C."/>
        </authorList>
    </citation>
    <scope>NUCLEOTIDE SEQUENCE</scope>
    <source>
        <strain evidence="7">LMG 28126</strain>
    </source>
</reference>
<evidence type="ECO:0000259" key="6">
    <source>
        <dbReference type="SMART" id="SM00829"/>
    </source>
</evidence>
<name>A0A934WJK9_9RHOB</name>
<gene>
    <name evidence="7" type="ORF">CCR87_09790</name>
</gene>
<dbReference type="SUPFAM" id="SSF51735">
    <property type="entry name" value="NAD(P)-binding Rossmann-fold domains"/>
    <property type="match status" value="1"/>
</dbReference>
<evidence type="ECO:0000256" key="4">
    <source>
        <dbReference type="ARBA" id="ARBA00023027"/>
    </source>
</evidence>
<dbReference type="SMART" id="SM00829">
    <property type="entry name" value="PKS_ER"/>
    <property type="match status" value="1"/>
</dbReference>
<evidence type="ECO:0000256" key="1">
    <source>
        <dbReference type="ARBA" id="ARBA00022723"/>
    </source>
</evidence>
<keyword evidence="2 5" id="KW-0862">Zinc</keyword>
<dbReference type="InterPro" id="IPR036291">
    <property type="entry name" value="NAD(P)-bd_dom_sf"/>
</dbReference>
<keyword evidence="4" id="KW-0520">NAD</keyword>
<dbReference type="PANTHER" id="PTHR43880">
    <property type="entry name" value="ALCOHOL DEHYDROGENASE"/>
    <property type="match status" value="1"/>
</dbReference>
<dbReference type="Proteomes" id="UP000706333">
    <property type="component" value="Unassembled WGS sequence"/>
</dbReference>
<dbReference type="InterPro" id="IPR011032">
    <property type="entry name" value="GroES-like_sf"/>
</dbReference>
<reference evidence="7" key="1">
    <citation type="submission" date="2017-05" db="EMBL/GenBank/DDBJ databases">
        <authorList>
            <person name="Imhoff J.F."/>
            <person name="Rahn T."/>
            <person name="Kuenzel S."/>
            <person name="Neulinger S.C."/>
        </authorList>
    </citation>
    <scope>NUCLEOTIDE SEQUENCE</scope>
    <source>
        <strain evidence="7">LMG 28126</strain>
    </source>
</reference>
<dbReference type="GO" id="GO:0005829">
    <property type="term" value="C:cytosol"/>
    <property type="evidence" value="ECO:0007669"/>
    <property type="project" value="TreeGrafter"/>
</dbReference>
<dbReference type="InterPro" id="IPR002328">
    <property type="entry name" value="ADH_Zn_CS"/>
</dbReference>
<dbReference type="PANTHER" id="PTHR43880:SF12">
    <property type="entry name" value="ALCOHOL DEHYDROGENASE CLASS-3"/>
    <property type="match status" value="1"/>
</dbReference>
<dbReference type="Pfam" id="PF08240">
    <property type="entry name" value="ADH_N"/>
    <property type="match status" value="1"/>
</dbReference>
<dbReference type="Pfam" id="PF00107">
    <property type="entry name" value="ADH_zinc_N"/>
    <property type="match status" value="1"/>
</dbReference>
<dbReference type="GO" id="GO:0051903">
    <property type="term" value="F:S-(hydroxymethyl)glutathione dehydrogenase [NAD(P)+] activity"/>
    <property type="evidence" value="ECO:0007669"/>
    <property type="project" value="TreeGrafter"/>
</dbReference>
<comment type="caution">
    <text evidence="7">The sequence shown here is derived from an EMBL/GenBank/DDBJ whole genome shotgun (WGS) entry which is preliminary data.</text>
</comment>
<organism evidence="7 8">
    <name type="scientific">Rhodobaculum claviforme</name>
    <dbReference type="NCBI Taxonomy" id="1549854"/>
    <lineage>
        <taxon>Bacteria</taxon>
        <taxon>Pseudomonadati</taxon>
        <taxon>Pseudomonadota</taxon>
        <taxon>Alphaproteobacteria</taxon>
        <taxon>Rhodobacterales</taxon>
        <taxon>Paracoccaceae</taxon>
        <taxon>Rhodobaculum</taxon>
    </lineage>
</organism>
<keyword evidence="1 5" id="KW-0479">Metal-binding</keyword>
<feature type="domain" description="Enoyl reductase (ER)" evidence="6">
    <location>
        <begin position="11"/>
        <end position="358"/>
    </location>
</feature>
<dbReference type="Gene3D" id="3.90.180.10">
    <property type="entry name" value="Medium-chain alcohol dehydrogenases, catalytic domain"/>
    <property type="match status" value="1"/>
</dbReference>
<evidence type="ECO:0000256" key="5">
    <source>
        <dbReference type="RuleBase" id="RU361277"/>
    </source>
</evidence>
<dbReference type="InterPro" id="IPR013154">
    <property type="entry name" value="ADH-like_N"/>
</dbReference>
<dbReference type="AlphaFoldDB" id="A0A934WJK9"/>